<feature type="transmembrane region" description="Helical" evidence="1">
    <location>
        <begin position="12"/>
        <end position="40"/>
    </location>
</feature>
<dbReference type="EMBL" id="JAHQIW010000002">
    <property type="protein sequence ID" value="KAJ1345474.1"/>
    <property type="molecule type" value="Genomic_DNA"/>
</dbReference>
<feature type="transmembrane region" description="Helical" evidence="1">
    <location>
        <begin position="60"/>
        <end position="91"/>
    </location>
</feature>
<organism evidence="2 3">
    <name type="scientific">Parelaphostrongylus tenuis</name>
    <name type="common">Meningeal worm</name>
    <dbReference type="NCBI Taxonomy" id="148309"/>
    <lineage>
        <taxon>Eukaryota</taxon>
        <taxon>Metazoa</taxon>
        <taxon>Ecdysozoa</taxon>
        <taxon>Nematoda</taxon>
        <taxon>Chromadorea</taxon>
        <taxon>Rhabditida</taxon>
        <taxon>Rhabditina</taxon>
        <taxon>Rhabditomorpha</taxon>
        <taxon>Strongyloidea</taxon>
        <taxon>Metastrongylidae</taxon>
        <taxon>Parelaphostrongylus</taxon>
    </lineage>
</organism>
<sequence>MCVMPQPRLERITRALCLILNSLFFLLSLLLITFVCLAAINAPSPNISPQPLNSYPQYIITIGLIASYSVCLFLLDIFGLVSLCVPGSFLLSLDLMKDSTEGTELCWAHKENPFES</sequence>
<gene>
    <name evidence="2" type="ORF">KIN20_000017</name>
</gene>
<dbReference type="Proteomes" id="UP001196413">
    <property type="component" value="Unassembled WGS sequence"/>
</dbReference>
<name>A0AAD5QDH5_PARTN</name>
<reference evidence="2" key="1">
    <citation type="submission" date="2021-06" db="EMBL/GenBank/DDBJ databases">
        <title>Parelaphostrongylus tenuis whole genome reference sequence.</title>
        <authorList>
            <person name="Garwood T.J."/>
            <person name="Larsen P.A."/>
            <person name="Fountain-Jones N.M."/>
            <person name="Garbe J.R."/>
            <person name="Macchietto M.G."/>
            <person name="Kania S.A."/>
            <person name="Gerhold R.W."/>
            <person name="Richards J.E."/>
            <person name="Wolf T.M."/>
        </authorList>
    </citation>
    <scope>NUCLEOTIDE SEQUENCE</scope>
    <source>
        <strain evidence="2">MNPRO001-30</strain>
        <tissue evidence="2">Meninges</tissue>
    </source>
</reference>
<accession>A0AAD5QDH5</accession>
<protein>
    <submittedName>
        <fullName evidence="2">Uncharacterized protein</fullName>
    </submittedName>
</protein>
<comment type="caution">
    <text evidence="2">The sequence shown here is derived from an EMBL/GenBank/DDBJ whole genome shotgun (WGS) entry which is preliminary data.</text>
</comment>
<dbReference type="AlphaFoldDB" id="A0AAD5QDH5"/>
<evidence type="ECO:0000256" key="1">
    <source>
        <dbReference type="SAM" id="Phobius"/>
    </source>
</evidence>
<evidence type="ECO:0000313" key="3">
    <source>
        <dbReference type="Proteomes" id="UP001196413"/>
    </source>
</evidence>
<keyword evidence="1" id="KW-0812">Transmembrane</keyword>
<keyword evidence="1" id="KW-0472">Membrane</keyword>
<keyword evidence="1" id="KW-1133">Transmembrane helix</keyword>
<proteinExistence type="predicted"/>
<evidence type="ECO:0000313" key="2">
    <source>
        <dbReference type="EMBL" id="KAJ1345474.1"/>
    </source>
</evidence>
<keyword evidence="3" id="KW-1185">Reference proteome</keyword>